<dbReference type="Proteomes" id="UP000176944">
    <property type="component" value="Chromosome"/>
</dbReference>
<reference evidence="1" key="2">
    <citation type="submission" date="2022-10" db="EMBL/GenBank/DDBJ databases">
        <authorList>
            <person name="Ngo T.-E."/>
        </authorList>
    </citation>
    <scope>NUCLEOTIDE SEQUENCE</scope>
    <source>
        <strain evidence="1">JHB</strain>
    </source>
</reference>
<protein>
    <submittedName>
        <fullName evidence="1">Uncharacterized protein</fullName>
    </submittedName>
</protein>
<proteinExistence type="predicted"/>
<name>A0A9Q9SUL2_MOOP1</name>
<dbReference type="EMBL" id="CP017708">
    <property type="protein sequence ID" value="WAN69927.1"/>
    <property type="molecule type" value="Genomic_DNA"/>
</dbReference>
<organism evidence="1">
    <name type="scientific">Moorena producens (strain JHB)</name>
    <dbReference type="NCBI Taxonomy" id="1454205"/>
    <lineage>
        <taxon>Bacteria</taxon>
        <taxon>Bacillati</taxon>
        <taxon>Cyanobacteriota</taxon>
        <taxon>Cyanophyceae</taxon>
        <taxon>Coleofasciculales</taxon>
        <taxon>Coleofasciculaceae</taxon>
        <taxon>Moorena</taxon>
    </lineage>
</organism>
<evidence type="ECO:0000313" key="1">
    <source>
        <dbReference type="EMBL" id="WAN69927.1"/>
    </source>
</evidence>
<sequence length="50" mass="6024">MGRASPRRSRSDLEVNLVYRCGRFKTALPPWPMATLRERINREVNLWIYF</sequence>
<dbReference type="AlphaFoldDB" id="A0A9Q9SUL2"/>
<reference evidence="1" key="1">
    <citation type="journal article" date="2017" name="Proc. Natl. Acad. Sci. U.S.A.">
        <title>Comparative genomics uncovers the prolific and distinctive metabolic potential of the cyanobacterial genus Moorea.</title>
        <authorList>
            <person name="Leao T."/>
            <person name="Castelao G."/>
            <person name="Korobeynikov A."/>
            <person name="Monroe E.A."/>
            <person name="Podell S."/>
            <person name="Glukhov E."/>
            <person name="Allen E.E."/>
            <person name="Gerwick W.H."/>
            <person name="Gerwick L."/>
        </authorList>
    </citation>
    <scope>NUCLEOTIDE SEQUENCE</scope>
    <source>
        <strain evidence="1">JHB</strain>
    </source>
</reference>
<gene>
    <name evidence="1" type="ORF">BJP36_38215</name>
</gene>
<accession>A0A9Q9SUL2</accession>